<dbReference type="Proteomes" id="UP000595823">
    <property type="component" value="Chromosome"/>
</dbReference>
<protein>
    <recommendedName>
        <fullName evidence="3">Apea-like HEPN domain-containing protein</fullName>
    </recommendedName>
</protein>
<dbReference type="AlphaFoldDB" id="A0A7T6Z4P5"/>
<accession>A0A7T6Z4P5</accession>
<evidence type="ECO:0008006" key="3">
    <source>
        <dbReference type="Google" id="ProtNLM"/>
    </source>
</evidence>
<gene>
    <name evidence="1" type="ORF">HUG15_15720</name>
</gene>
<reference evidence="1 2" key="1">
    <citation type="submission" date="2020-06" db="EMBL/GenBank/DDBJ databases">
        <title>Genomic analysis of Salicibibacter sp. NKC5-3.</title>
        <authorList>
            <person name="Oh Y.J."/>
        </authorList>
    </citation>
    <scope>NUCLEOTIDE SEQUENCE [LARGE SCALE GENOMIC DNA]</scope>
    <source>
        <strain evidence="1 2">NKC5-3</strain>
    </source>
</reference>
<evidence type="ECO:0000313" key="1">
    <source>
        <dbReference type="EMBL" id="QQK76869.1"/>
    </source>
</evidence>
<organism evidence="1 2">
    <name type="scientific">Salicibibacter cibarius</name>
    <dbReference type="NCBI Taxonomy" id="2743000"/>
    <lineage>
        <taxon>Bacteria</taxon>
        <taxon>Bacillati</taxon>
        <taxon>Bacillota</taxon>
        <taxon>Bacilli</taxon>
        <taxon>Bacillales</taxon>
        <taxon>Bacillaceae</taxon>
        <taxon>Salicibibacter</taxon>
    </lineage>
</organism>
<dbReference type="EMBL" id="CP054705">
    <property type="protein sequence ID" value="QQK76869.1"/>
    <property type="molecule type" value="Genomic_DNA"/>
</dbReference>
<keyword evidence="2" id="KW-1185">Reference proteome</keyword>
<name>A0A7T6Z4P5_9BACI</name>
<proteinExistence type="predicted"/>
<sequence>MNFSPIVYHMCKKCWEMYDFQEGIFYKFFYGDRLGCPYCLNDFDVYKEITHAFNYYSLGQHYSLIGCRSNFKQIDLTPGKPYELDLTDDIGKGKLVYINYTPLGMGVLPIEIHGNSPRKPFGSNQITLYPADFIGEATIAKANVLYWYVPDHLVNDISVMLMVDAFEKYYEGSFKHSIVSAQSSLEVSLSTFLKGTIPKTLNTEIDKLYKKKNTFNHRYNIVLPNLIQLLQLPSIGEFIDKKVNELRDIRNEIIHEGDSETELDEGTLRDMLIGVFLAFKYFKVIN</sequence>
<dbReference type="KEGG" id="scia:HUG15_15720"/>
<dbReference type="RefSeq" id="WP_200123995.1">
    <property type="nucleotide sequence ID" value="NZ_CP054705.1"/>
</dbReference>
<evidence type="ECO:0000313" key="2">
    <source>
        <dbReference type="Proteomes" id="UP000595823"/>
    </source>
</evidence>